<protein>
    <submittedName>
        <fullName evidence="1">Uncharacterized protein</fullName>
    </submittedName>
</protein>
<name>A0AA88CXI9_FICCA</name>
<evidence type="ECO:0000313" key="1">
    <source>
        <dbReference type="EMBL" id="GMN38663.1"/>
    </source>
</evidence>
<dbReference type="AlphaFoldDB" id="A0AA88CXI9"/>
<comment type="caution">
    <text evidence="1">The sequence shown here is derived from an EMBL/GenBank/DDBJ whole genome shotgun (WGS) entry which is preliminary data.</text>
</comment>
<organism evidence="1 2">
    <name type="scientific">Ficus carica</name>
    <name type="common">Common fig</name>
    <dbReference type="NCBI Taxonomy" id="3494"/>
    <lineage>
        <taxon>Eukaryota</taxon>
        <taxon>Viridiplantae</taxon>
        <taxon>Streptophyta</taxon>
        <taxon>Embryophyta</taxon>
        <taxon>Tracheophyta</taxon>
        <taxon>Spermatophyta</taxon>
        <taxon>Magnoliopsida</taxon>
        <taxon>eudicotyledons</taxon>
        <taxon>Gunneridae</taxon>
        <taxon>Pentapetalae</taxon>
        <taxon>rosids</taxon>
        <taxon>fabids</taxon>
        <taxon>Rosales</taxon>
        <taxon>Moraceae</taxon>
        <taxon>Ficeae</taxon>
        <taxon>Ficus</taxon>
    </lineage>
</organism>
<dbReference type="Proteomes" id="UP001187192">
    <property type="component" value="Unassembled WGS sequence"/>
</dbReference>
<accession>A0AA88CXI9</accession>
<sequence length="94" mass="10474">MRVSGSSMCSSSSELFLFLEYCPSAMCHSTFMLANNASSVTSPRKETLVQGEHCQWCHEPLRGWLVEASTSSLASSHRYVVVTKERKGKEGREI</sequence>
<gene>
    <name evidence="1" type="ORF">TIFTF001_007890</name>
</gene>
<dbReference type="EMBL" id="BTGU01000008">
    <property type="protein sequence ID" value="GMN38663.1"/>
    <property type="molecule type" value="Genomic_DNA"/>
</dbReference>
<keyword evidence="2" id="KW-1185">Reference proteome</keyword>
<reference evidence="1" key="1">
    <citation type="submission" date="2023-07" db="EMBL/GenBank/DDBJ databases">
        <title>draft genome sequence of fig (Ficus carica).</title>
        <authorList>
            <person name="Takahashi T."/>
            <person name="Nishimura K."/>
        </authorList>
    </citation>
    <scope>NUCLEOTIDE SEQUENCE</scope>
</reference>
<evidence type="ECO:0000313" key="2">
    <source>
        <dbReference type="Proteomes" id="UP001187192"/>
    </source>
</evidence>
<proteinExistence type="predicted"/>